<keyword evidence="3" id="KW-1185">Reference proteome</keyword>
<dbReference type="Proteomes" id="UP001500889">
    <property type="component" value="Chromosome A"/>
</dbReference>
<evidence type="ECO:0000256" key="1">
    <source>
        <dbReference type="SAM" id="MobiDB-lite"/>
    </source>
</evidence>
<feature type="compositionally biased region" description="Basic and acidic residues" evidence="1">
    <location>
        <begin position="78"/>
        <end position="90"/>
    </location>
</feature>
<evidence type="ECO:0000313" key="2">
    <source>
        <dbReference type="EMBL" id="BFG01372.1"/>
    </source>
</evidence>
<sequence length="163" mass="18800">MIKNLGQLGRSRRGPCAFVQQTPTILVKNFSSAPTWMCRAAPKPLYLAAARYKSTGKPLTNIKWTTRTDKKEDEEEDKKEKKFKPMEPKTKPQARRLQLNRSAQFERYDAVPVPARTNKSKQESPEEDSPLAQKQKMEQKLKTKKITEKLQELMKARVANPDK</sequence>
<reference evidence="2 3" key="1">
    <citation type="submission" date="2024-02" db="EMBL/GenBank/DDBJ databases">
        <title>A chromosome-level genome assembly of Drosophila madeirensis, a fruit fly species endemic to Madeira island.</title>
        <authorList>
            <person name="Tomihara K."/>
            <person name="Llopart A."/>
            <person name="Yamamoto D."/>
        </authorList>
    </citation>
    <scope>NUCLEOTIDE SEQUENCE [LARGE SCALE GENOMIC DNA]</scope>
    <source>
        <strain evidence="2 3">RF1</strain>
    </source>
</reference>
<feature type="region of interest" description="Disordered" evidence="1">
    <location>
        <begin position="57"/>
        <end position="144"/>
    </location>
</feature>
<organism evidence="2 3">
    <name type="scientific">Drosophila madeirensis</name>
    <name type="common">Fruit fly</name>
    <dbReference type="NCBI Taxonomy" id="30013"/>
    <lineage>
        <taxon>Eukaryota</taxon>
        <taxon>Metazoa</taxon>
        <taxon>Ecdysozoa</taxon>
        <taxon>Arthropoda</taxon>
        <taxon>Hexapoda</taxon>
        <taxon>Insecta</taxon>
        <taxon>Pterygota</taxon>
        <taxon>Neoptera</taxon>
        <taxon>Endopterygota</taxon>
        <taxon>Diptera</taxon>
        <taxon>Brachycera</taxon>
        <taxon>Muscomorpha</taxon>
        <taxon>Ephydroidea</taxon>
        <taxon>Drosophilidae</taxon>
        <taxon>Drosophila</taxon>
        <taxon>Sophophora</taxon>
    </lineage>
</organism>
<gene>
    <name evidence="2" type="ORF">DMAD_01134</name>
</gene>
<dbReference type="AlphaFoldDB" id="A0AAU9G115"/>
<accession>A0AAU9G115</accession>
<feature type="compositionally biased region" description="Basic and acidic residues" evidence="1">
    <location>
        <begin position="135"/>
        <end position="144"/>
    </location>
</feature>
<evidence type="ECO:0000313" key="3">
    <source>
        <dbReference type="Proteomes" id="UP001500889"/>
    </source>
</evidence>
<proteinExistence type="predicted"/>
<name>A0AAU9G115_DROMD</name>
<protein>
    <submittedName>
        <fullName evidence="2">Uncharacterized protein</fullName>
    </submittedName>
</protein>
<dbReference type="EMBL" id="AP029266">
    <property type="protein sequence ID" value="BFG01372.1"/>
    <property type="molecule type" value="Genomic_DNA"/>
</dbReference>